<organism evidence="1 2">
    <name type="scientific">Actinidia rufa</name>
    <dbReference type="NCBI Taxonomy" id="165716"/>
    <lineage>
        <taxon>Eukaryota</taxon>
        <taxon>Viridiplantae</taxon>
        <taxon>Streptophyta</taxon>
        <taxon>Embryophyta</taxon>
        <taxon>Tracheophyta</taxon>
        <taxon>Spermatophyta</taxon>
        <taxon>Magnoliopsida</taxon>
        <taxon>eudicotyledons</taxon>
        <taxon>Gunneridae</taxon>
        <taxon>Pentapetalae</taxon>
        <taxon>asterids</taxon>
        <taxon>Ericales</taxon>
        <taxon>Actinidiaceae</taxon>
        <taxon>Actinidia</taxon>
    </lineage>
</organism>
<proteinExistence type="predicted"/>
<comment type="caution">
    <text evidence="1">The sequence shown here is derived from an EMBL/GenBank/DDBJ whole genome shotgun (WGS) entry which is preliminary data.</text>
</comment>
<dbReference type="AlphaFoldDB" id="A0A7J0EF13"/>
<name>A0A7J0EF13_9ERIC</name>
<keyword evidence="2" id="KW-1185">Reference proteome</keyword>
<reference evidence="1 2" key="1">
    <citation type="submission" date="2019-07" db="EMBL/GenBank/DDBJ databases">
        <title>De Novo Assembly of kiwifruit Actinidia rufa.</title>
        <authorList>
            <person name="Sugita-Konishi S."/>
            <person name="Sato K."/>
            <person name="Mori E."/>
            <person name="Abe Y."/>
            <person name="Kisaki G."/>
            <person name="Hamano K."/>
            <person name="Suezawa K."/>
            <person name="Otani M."/>
            <person name="Fukuda T."/>
            <person name="Manabe T."/>
            <person name="Gomi K."/>
            <person name="Tabuchi M."/>
            <person name="Akimitsu K."/>
            <person name="Kataoka I."/>
        </authorList>
    </citation>
    <scope>NUCLEOTIDE SEQUENCE [LARGE SCALE GENOMIC DNA]</scope>
    <source>
        <strain evidence="2">cv. Fuchu</strain>
    </source>
</reference>
<accession>A0A7J0EF13</accession>
<dbReference type="EMBL" id="BJWL01000003">
    <property type="protein sequence ID" value="GFY84942.1"/>
    <property type="molecule type" value="Genomic_DNA"/>
</dbReference>
<gene>
    <name evidence="1" type="ORF">Acr_03g0017160</name>
</gene>
<evidence type="ECO:0000313" key="1">
    <source>
        <dbReference type="EMBL" id="GFY84942.1"/>
    </source>
</evidence>
<protein>
    <submittedName>
        <fullName evidence="1">Uncharacterized protein</fullName>
    </submittedName>
</protein>
<dbReference type="Proteomes" id="UP000585474">
    <property type="component" value="Unassembled WGS sequence"/>
</dbReference>
<sequence>MVHQSTPFTVPNGDVPGTFMLSPIEIPGPTMLLNLSPTIVGDVNKTSESIDFKGSQQHFDSFSIGSPQDIQGNIRTINFPFSLPDAWKPNLPWDSSLLS</sequence>
<evidence type="ECO:0000313" key="2">
    <source>
        <dbReference type="Proteomes" id="UP000585474"/>
    </source>
</evidence>